<keyword evidence="4" id="KW-1003">Cell membrane</keyword>
<dbReference type="InterPro" id="IPR050398">
    <property type="entry name" value="HssS/ArlS-like"/>
</dbReference>
<reference evidence="17 18" key="1">
    <citation type="submission" date="2020-07" db="EMBL/GenBank/DDBJ databases">
        <title>Endozoicomonas sp. nov., isolated from sediment.</title>
        <authorList>
            <person name="Gu T."/>
        </authorList>
    </citation>
    <scope>NUCLEOTIDE SEQUENCE [LARGE SCALE GENOMIC DNA]</scope>
    <source>
        <strain evidence="17 18">SM1973</strain>
    </source>
</reference>
<sequence>MNNKPNLSPPFRIFLSIRWKLCILVVIATSLVALTMYSFMQWSFDRGFLRYINQRDSAQLEKLVPSLTSYYQQQQQSWQALTQNRHHWGELVISALSPRLVNRPPRHPPPFRRYVRRFLLFDQHKQLLIGRVPDKVTPLLHPIEYQQQVVGYVGLIPRKELTEFNDIAFAEKHQKLMLIITAIVVIIMALLAIPLASSIVKPIQRLRIAMDQLANRQAHSPLSTNQRDELGLLANDFNILSQLLSQQELLRKQWLADIAHELRTPISVLQAEMEAIEDGIRPLNQDSIQSLKMDLGRLTHLVNDLHHLALEDIGAISYQLSQQAIIPILHNILERHSQLISTHNLELTIKSDISETTTVTVDSNRIQQLFTNLLVNSIHYTDSTPDNPGRIQVSLQQQNGVITITWEDSAPSVPDSALPLLFERLYRVDSARQRDKGGSGLGLAIVKAIIDGHHGTIKAEHSALGGLKLIISLPL</sequence>
<gene>
    <name evidence="17" type="ORF">H0A36_06145</name>
</gene>
<dbReference type="SMART" id="SM00304">
    <property type="entry name" value="HAMP"/>
    <property type="match status" value="1"/>
</dbReference>
<dbReference type="InterPro" id="IPR003660">
    <property type="entry name" value="HAMP_dom"/>
</dbReference>
<dbReference type="PANTHER" id="PTHR45528">
    <property type="entry name" value="SENSOR HISTIDINE KINASE CPXA"/>
    <property type="match status" value="1"/>
</dbReference>
<protein>
    <recommendedName>
        <fullName evidence="3">histidine kinase</fullName>
        <ecNumber evidence="3">2.7.13.3</ecNumber>
    </recommendedName>
</protein>
<dbReference type="Pfam" id="PF00672">
    <property type="entry name" value="HAMP"/>
    <property type="match status" value="1"/>
</dbReference>
<feature type="transmembrane region" description="Helical" evidence="14">
    <location>
        <begin position="176"/>
        <end position="200"/>
    </location>
</feature>
<dbReference type="CDD" id="cd06225">
    <property type="entry name" value="HAMP"/>
    <property type="match status" value="1"/>
</dbReference>
<evidence type="ECO:0000256" key="6">
    <source>
        <dbReference type="ARBA" id="ARBA00022679"/>
    </source>
</evidence>
<dbReference type="SMART" id="SM00388">
    <property type="entry name" value="HisKA"/>
    <property type="match status" value="1"/>
</dbReference>
<evidence type="ECO:0000256" key="1">
    <source>
        <dbReference type="ARBA" id="ARBA00000085"/>
    </source>
</evidence>
<keyword evidence="9" id="KW-0418">Kinase</keyword>
<dbReference type="InterPro" id="IPR036097">
    <property type="entry name" value="HisK_dim/P_sf"/>
</dbReference>
<evidence type="ECO:0000313" key="18">
    <source>
        <dbReference type="Proteomes" id="UP000569732"/>
    </source>
</evidence>
<comment type="caution">
    <text evidence="17">The sequence shown here is derived from an EMBL/GenBank/DDBJ whole genome shotgun (WGS) entry which is preliminary data.</text>
</comment>
<dbReference type="SUPFAM" id="SSF158472">
    <property type="entry name" value="HAMP domain-like"/>
    <property type="match status" value="1"/>
</dbReference>
<evidence type="ECO:0000256" key="2">
    <source>
        <dbReference type="ARBA" id="ARBA00004651"/>
    </source>
</evidence>
<dbReference type="PRINTS" id="PR00344">
    <property type="entry name" value="BCTRLSENSOR"/>
</dbReference>
<evidence type="ECO:0000256" key="5">
    <source>
        <dbReference type="ARBA" id="ARBA00022553"/>
    </source>
</evidence>
<dbReference type="Gene3D" id="1.10.287.130">
    <property type="match status" value="1"/>
</dbReference>
<evidence type="ECO:0000256" key="14">
    <source>
        <dbReference type="SAM" id="Phobius"/>
    </source>
</evidence>
<dbReference type="AlphaFoldDB" id="A0A853IDS4"/>
<feature type="domain" description="HAMP" evidence="16">
    <location>
        <begin position="197"/>
        <end position="249"/>
    </location>
</feature>
<keyword evidence="7 14" id="KW-0812">Transmembrane</keyword>
<dbReference type="InterPro" id="IPR036890">
    <property type="entry name" value="HATPase_C_sf"/>
</dbReference>
<evidence type="ECO:0000259" key="16">
    <source>
        <dbReference type="PROSITE" id="PS50885"/>
    </source>
</evidence>
<dbReference type="EC" id="2.7.13.3" evidence="3"/>
<evidence type="ECO:0000256" key="3">
    <source>
        <dbReference type="ARBA" id="ARBA00012438"/>
    </source>
</evidence>
<evidence type="ECO:0000256" key="11">
    <source>
        <dbReference type="ARBA" id="ARBA00022989"/>
    </source>
</evidence>
<dbReference type="CDD" id="cd00082">
    <property type="entry name" value="HisKA"/>
    <property type="match status" value="1"/>
</dbReference>
<keyword evidence="13 14" id="KW-0472">Membrane</keyword>
<comment type="catalytic activity">
    <reaction evidence="1">
        <text>ATP + protein L-histidine = ADP + protein N-phospho-L-histidine.</text>
        <dbReference type="EC" id="2.7.13.3"/>
    </reaction>
</comment>
<keyword evidence="11 14" id="KW-1133">Transmembrane helix</keyword>
<keyword evidence="18" id="KW-1185">Reference proteome</keyword>
<feature type="domain" description="Histidine kinase" evidence="15">
    <location>
        <begin position="257"/>
        <end position="475"/>
    </location>
</feature>
<dbReference type="Pfam" id="PF02518">
    <property type="entry name" value="HATPase_c"/>
    <property type="match status" value="1"/>
</dbReference>
<evidence type="ECO:0000256" key="10">
    <source>
        <dbReference type="ARBA" id="ARBA00022840"/>
    </source>
</evidence>
<accession>A0A853IDS4</accession>
<dbReference type="InterPro" id="IPR003594">
    <property type="entry name" value="HATPase_dom"/>
</dbReference>
<evidence type="ECO:0000256" key="7">
    <source>
        <dbReference type="ARBA" id="ARBA00022692"/>
    </source>
</evidence>
<dbReference type="GO" id="GO:0005886">
    <property type="term" value="C:plasma membrane"/>
    <property type="evidence" value="ECO:0007669"/>
    <property type="project" value="UniProtKB-SubCell"/>
</dbReference>
<dbReference type="Gene3D" id="3.30.565.10">
    <property type="entry name" value="Histidine kinase-like ATPase, C-terminal domain"/>
    <property type="match status" value="1"/>
</dbReference>
<keyword evidence="6" id="KW-0808">Transferase</keyword>
<dbReference type="InterPro" id="IPR004358">
    <property type="entry name" value="Sig_transdc_His_kin-like_C"/>
</dbReference>
<dbReference type="PROSITE" id="PS50885">
    <property type="entry name" value="HAMP"/>
    <property type="match status" value="1"/>
</dbReference>
<dbReference type="GO" id="GO:0005524">
    <property type="term" value="F:ATP binding"/>
    <property type="evidence" value="ECO:0007669"/>
    <property type="project" value="UniProtKB-KW"/>
</dbReference>
<keyword evidence="8" id="KW-0547">Nucleotide-binding</keyword>
<dbReference type="GO" id="GO:0000155">
    <property type="term" value="F:phosphorelay sensor kinase activity"/>
    <property type="evidence" value="ECO:0007669"/>
    <property type="project" value="InterPro"/>
</dbReference>
<keyword evidence="12" id="KW-0902">Two-component regulatory system</keyword>
<dbReference type="InterPro" id="IPR003661">
    <property type="entry name" value="HisK_dim/P_dom"/>
</dbReference>
<feature type="transmembrane region" description="Helical" evidence="14">
    <location>
        <begin position="21"/>
        <end position="40"/>
    </location>
</feature>
<dbReference type="RefSeq" id="WP_180567618.1">
    <property type="nucleotide sequence ID" value="NZ_JACCKB010000006.1"/>
</dbReference>
<evidence type="ECO:0000313" key="17">
    <source>
        <dbReference type="EMBL" id="NYZ65586.1"/>
    </source>
</evidence>
<dbReference type="Gene3D" id="6.10.340.10">
    <property type="match status" value="1"/>
</dbReference>
<dbReference type="SUPFAM" id="SSF55874">
    <property type="entry name" value="ATPase domain of HSP90 chaperone/DNA topoisomerase II/histidine kinase"/>
    <property type="match status" value="1"/>
</dbReference>
<evidence type="ECO:0000259" key="15">
    <source>
        <dbReference type="PROSITE" id="PS50109"/>
    </source>
</evidence>
<organism evidence="17 18">
    <name type="scientific">Spartinivicinus marinus</name>
    <dbReference type="NCBI Taxonomy" id="2994442"/>
    <lineage>
        <taxon>Bacteria</taxon>
        <taxon>Pseudomonadati</taxon>
        <taxon>Pseudomonadota</taxon>
        <taxon>Gammaproteobacteria</taxon>
        <taxon>Oceanospirillales</taxon>
        <taxon>Zooshikellaceae</taxon>
        <taxon>Spartinivicinus</taxon>
    </lineage>
</organism>
<dbReference type="SUPFAM" id="SSF47384">
    <property type="entry name" value="Homodimeric domain of signal transducing histidine kinase"/>
    <property type="match status" value="1"/>
</dbReference>
<evidence type="ECO:0000256" key="8">
    <source>
        <dbReference type="ARBA" id="ARBA00022741"/>
    </source>
</evidence>
<dbReference type="PROSITE" id="PS50109">
    <property type="entry name" value="HIS_KIN"/>
    <property type="match status" value="1"/>
</dbReference>
<keyword evidence="5" id="KW-0597">Phosphoprotein</keyword>
<proteinExistence type="predicted"/>
<name>A0A853IDS4_9GAMM</name>
<evidence type="ECO:0000256" key="12">
    <source>
        <dbReference type="ARBA" id="ARBA00023012"/>
    </source>
</evidence>
<dbReference type="Proteomes" id="UP000569732">
    <property type="component" value="Unassembled WGS sequence"/>
</dbReference>
<keyword evidence="10" id="KW-0067">ATP-binding</keyword>
<dbReference type="SMART" id="SM00387">
    <property type="entry name" value="HATPase_c"/>
    <property type="match status" value="1"/>
</dbReference>
<dbReference type="PANTHER" id="PTHR45528:SF1">
    <property type="entry name" value="SENSOR HISTIDINE KINASE CPXA"/>
    <property type="match status" value="1"/>
</dbReference>
<evidence type="ECO:0000256" key="9">
    <source>
        <dbReference type="ARBA" id="ARBA00022777"/>
    </source>
</evidence>
<evidence type="ECO:0000256" key="13">
    <source>
        <dbReference type="ARBA" id="ARBA00023136"/>
    </source>
</evidence>
<dbReference type="EMBL" id="JACCKB010000006">
    <property type="protein sequence ID" value="NYZ65586.1"/>
    <property type="molecule type" value="Genomic_DNA"/>
</dbReference>
<comment type="subcellular location">
    <subcellularLocation>
        <location evidence="2">Cell membrane</location>
        <topology evidence="2">Multi-pass membrane protein</topology>
    </subcellularLocation>
</comment>
<dbReference type="InterPro" id="IPR005467">
    <property type="entry name" value="His_kinase_dom"/>
</dbReference>
<evidence type="ECO:0000256" key="4">
    <source>
        <dbReference type="ARBA" id="ARBA00022475"/>
    </source>
</evidence>
<dbReference type="Pfam" id="PF00512">
    <property type="entry name" value="HisKA"/>
    <property type="match status" value="1"/>
</dbReference>